<dbReference type="Gene3D" id="3.30.420.10">
    <property type="entry name" value="Ribonuclease H-like superfamily/Ribonuclease H"/>
    <property type="match status" value="1"/>
</dbReference>
<dbReference type="Pfam" id="PF13456">
    <property type="entry name" value="RVT_3"/>
    <property type="match status" value="1"/>
</dbReference>
<accession>A0AAE0E9C8</accession>
<gene>
    <name evidence="2" type="ORF">Dsin_013352</name>
</gene>
<dbReference type="Proteomes" id="UP001281410">
    <property type="component" value="Unassembled WGS sequence"/>
</dbReference>
<dbReference type="PANTHER" id="PTHR47723">
    <property type="entry name" value="OS05G0353850 PROTEIN"/>
    <property type="match status" value="1"/>
</dbReference>
<evidence type="ECO:0000259" key="1">
    <source>
        <dbReference type="PROSITE" id="PS50879"/>
    </source>
</evidence>
<evidence type="ECO:0000313" key="2">
    <source>
        <dbReference type="EMBL" id="KAK3219382.1"/>
    </source>
</evidence>
<reference evidence="2" key="1">
    <citation type="journal article" date="2023" name="Plant J.">
        <title>Genome sequences and population genomics provide insights into the demographic history, inbreeding, and mutation load of two 'living fossil' tree species of Dipteronia.</title>
        <authorList>
            <person name="Feng Y."/>
            <person name="Comes H.P."/>
            <person name="Chen J."/>
            <person name="Zhu S."/>
            <person name="Lu R."/>
            <person name="Zhang X."/>
            <person name="Li P."/>
            <person name="Qiu J."/>
            <person name="Olsen K.M."/>
            <person name="Qiu Y."/>
        </authorList>
    </citation>
    <scope>NUCLEOTIDE SEQUENCE</scope>
    <source>
        <strain evidence="2">NBL</strain>
    </source>
</reference>
<comment type="caution">
    <text evidence="2">The sequence shown here is derived from an EMBL/GenBank/DDBJ whole genome shotgun (WGS) entry which is preliminary data.</text>
</comment>
<evidence type="ECO:0000313" key="3">
    <source>
        <dbReference type="Proteomes" id="UP001281410"/>
    </source>
</evidence>
<organism evidence="2 3">
    <name type="scientific">Dipteronia sinensis</name>
    <dbReference type="NCBI Taxonomy" id="43782"/>
    <lineage>
        <taxon>Eukaryota</taxon>
        <taxon>Viridiplantae</taxon>
        <taxon>Streptophyta</taxon>
        <taxon>Embryophyta</taxon>
        <taxon>Tracheophyta</taxon>
        <taxon>Spermatophyta</taxon>
        <taxon>Magnoliopsida</taxon>
        <taxon>eudicotyledons</taxon>
        <taxon>Gunneridae</taxon>
        <taxon>Pentapetalae</taxon>
        <taxon>rosids</taxon>
        <taxon>malvids</taxon>
        <taxon>Sapindales</taxon>
        <taxon>Sapindaceae</taxon>
        <taxon>Hippocastanoideae</taxon>
        <taxon>Acereae</taxon>
        <taxon>Dipteronia</taxon>
    </lineage>
</organism>
<dbReference type="InterPro" id="IPR002156">
    <property type="entry name" value="RNaseH_domain"/>
</dbReference>
<dbReference type="PANTHER" id="PTHR47723:SF22">
    <property type="entry name" value="RNASE H TYPE-1 DOMAIN-CONTAINING PROTEIN"/>
    <property type="match status" value="1"/>
</dbReference>
<protein>
    <recommendedName>
        <fullName evidence="1">RNase H type-1 domain-containing protein</fullName>
    </recommendedName>
</protein>
<dbReference type="SUPFAM" id="SSF53098">
    <property type="entry name" value="Ribonuclease H-like"/>
    <property type="match status" value="1"/>
</dbReference>
<feature type="domain" description="RNase H type-1" evidence="1">
    <location>
        <begin position="89"/>
        <end position="206"/>
    </location>
</feature>
<dbReference type="InterPro" id="IPR012337">
    <property type="entry name" value="RNaseH-like_sf"/>
</dbReference>
<proteinExistence type="predicted"/>
<dbReference type="GO" id="GO:0003676">
    <property type="term" value="F:nucleic acid binding"/>
    <property type="evidence" value="ECO:0007669"/>
    <property type="project" value="InterPro"/>
</dbReference>
<dbReference type="InterPro" id="IPR044730">
    <property type="entry name" value="RNase_H-like_dom_plant"/>
</dbReference>
<dbReference type="CDD" id="cd06222">
    <property type="entry name" value="RNase_H_like"/>
    <property type="match status" value="1"/>
</dbReference>
<dbReference type="InterPro" id="IPR036397">
    <property type="entry name" value="RNaseH_sf"/>
</dbReference>
<dbReference type="PROSITE" id="PS50879">
    <property type="entry name" value="RNASE_H_1"/>
    <property type="match status" value="1"/>
</dbReference>
<dbReference type="AlphaFoldDB" id="A0AAE0E9C8"/>
<name>A0AAE0E9C8_9ROSI</name>
<dbReference type="GO" id="GO:0004523">
    <property type="term" value="F:RNA-DNA hybrid ribonuclease activity"/>
    <property type="evidence" value="ECO:0007669"/>
    <property type="project" value="InterPro"/>
</dbReference>
<dbReference type="EMBL" id="JANJYJ010000004">
    <property type="protein sequence ID" value="KAK3219382.1"/>
    <property type="molecule type" value="Genomic_DNA"/>
</dbReference>
<sequence length="206" mass="22508">MGDFPRIYALAVNKGISIRKIMSDALAWSHCLYGLFRVGSFIRCLEEQNDAADSNSKLLWQGICPPKVKRCVDPPKVKMKSSSKWLAPTGNALLFNVDGSAMGNPRMAGTCGVLRNSAGRIICLFSSSVGIQDAISAELMAIHKACCLVASKQDVLNCKVIIASDSKVALSWINDEKFGSLKHVDLVYDIRSYLSFVEGVRNQVFS</sequence>
<keyword evidence="3" id="KW-1185">Reference proteome</keyword>
<dbReference type="InterPro" id="IPR053151">
    <property type="entry name" value="RNase_H-like"/>
</dbReference>